<keyword evidence="3" id="KW-1185">Reference proteome</keyword>
<proteinExistence type="predicted"/>
<dbReference type="InterPro" id="IPR021455">
    <property type="entry name" value="DUF3106"/>
</dbReference>
<organism evidence="2 3">
    <name type="scientific">Pseudoxanthomonas gei</name>
    <dbReference type="NCBI Taxonomy" id="1383030"/>
    <lineage>
        <taxon>Bacteria</taxon>
        <taxon>Pseudomonadati</taxon>
        <taxon>Pseudomonadota</taxon>
        <taxon>Gammaproteobacteria</taxon>
        <taxon>Lysobacterales</taxon>
        <taxon>Lysobacteraceae</taxon>
        <taxon>Pseudoxanthomonas</taxon>
    </lineage>
</organism>
<accession>A0ABX0AGS8</accession>
<gene>
    <name evidence="2" type="ORF">DT603_13160</name>
</gene>
<dbReference type="Pfam" id="PF11304">
    <property type="entry name" value="DUF3106"/>
    <property type="match status" value="1"/>
</dbReference>
<comment type="caution">
    <text evidence="2">The sequence shown here is derived from an EMBL/GenBank/DDBJ whole genome shotgun (WGS) entry which is preliminary data.</text>
</comment>
<dbReference type="Proteomes" id="UP001429354">
    <property type="component" value="Unassembled WGS sequence"/>
</dbReference>
<feature type="compositionally biased region" description="Pro residues" evidence="1">
    <location>
        <begin position="33"/>
        <end position="46"/>
    </location>
</feature>
<evidence type="ECO:0000313" key="2">
    <source>
        <dbReference type="EMBL" id="NDK39787.1"/>
    </source>
</evidence>
<dbReference type="EMBL" id="QOVG01000009">
    <property type="protein sequence ID" value="NDK39787.1"/>
    <property type="molecule type" value="Genomic_DNA"/>
</dbReference>
<reference evidence="2 3" key="1">
    <citation type="submission" date="2018-07" db="EMBL/GenBank/DDBJ databases">
        <title>Whole genome Sequencing of Pseudoxanthomonas gei KCTC 32298 (T).</title>
        <authorList>
            <person name="Kumar S."/>
            <person name="Bansal K."/>
            <person name="Kaur A."/>
            <person name="Patil P."/>
            <person name="Sharma S."/>
            <person name="Patil P.B."/>
        </authorList>
    </citation>
    <scope>NUCLEOTIDE SEQUENCE [LARGE SCALE GENOMIC DNA]</scope>
    <source>
        <strain evidence="2 3">KCTC 32298</strain>
    </source>
</reference>
<name>A0ABX0AGS8_9GAMM</name>
<sequence length="256" mass="28758">MRKRSPNRLISWHGLPAAPIRYLEARPRTTRPAPRPPSPARRPPMPGSSQWLPAHWWRRPSLAGMLGLLLLAGLPVMASAAAPGEARMLKDREAALQAMTPEQRNRFGQALAAWNALPRGVREERRARFQAWLQLAPGDRARLRALAAEVETYPPERRQALRQQFDALDDVQRHGWRLGPVLGAQYAQLHPLLAYVPEAQRQPLLARLRGMDAQQRGELALLAQRTPPQDRQALRSELLATPAAAISNWLAHRLGQ</sequence>
<feature type="region of interest" description="Disordered" evidence="1">
    <location>
        <begin position="23"/>
        <end position="47"/>
    </location>
</feature>
<evidence type="ECO:0000313" key="3">
    <source>
        <dbReference type="Proteomes" id="UP001429354"/>
    </source>
</evidence>
<protein>
    <submittedName>
        <fullName evidence="2">DUF3106 domain-containing protein</fullName>
    </submittedName>
</protein>
<evidence type="ECO:0000256" key="1">
    <source>
        <dbReference type="SAM" id="MobiDB-lite"/>
    </source>
</evidence>